<keyword evidence="2" id="KW-0808">Transferase</keyword>
<dbReference type="KEGG" id="srhi:H9L12_07995"/>
<dbReference type="EMBL" id="CP060717">
    <property type="protein sequence ID" value="QNN66241.1"/>
    <property type="molecule type" value="Genomic_DNA"/>
</dbReference>
<dbReference type="GO" id="GO:0016747">
    <property type="term" value="F:acyltransferase activity, transferring groups other than amino-acyl groups"/>
    <property type="evidence" value="ECO:0007669"/>
    <property type="project" value="InterPro"/>
</dbReference>
<feature type="domain" description="N-acetyltransferase" evidence="1">
    <location>
        <begin position="97"/>
        <end position="225"/>
    </location>
</feature>
<sequence>MEPLDRPIWFALQDRQRHFAIGDGLARRFQPDVSPFIACADDSREALAAVSDLLGDRDAALFMQRTETPIPPGTVRLDGGRGVQMVSDGLEPVKPPPGVVALTDADAPAMLALAALTEPGPFRRRTHELSQFFGFKDKDGRLLAMAGERLKLPGMSEVSAVCTHPDAHGRGLAEQMTRYVAGVIAARGETPFLHTYADNAAAIRIYERIGFRHRCFVEVTVIGRA</sequence>
<accession>A0A7G9SEG6</accession>
<dbReference type="SUPFAM" id="SSF55729">
    <property type="entry name" value="Acyl-CoA N-acyltransferases (Nat)"/>
    <property type="match status" value="1"/>
</dbReference>
<dbReference type="PROSITE" id="PS51186">
    <property type="entry name" value="GNAT"/>
    <property type="match status" value="1"/>
</dbReference>
<dbReference type="Gene3D" id="3.40.630.30">
    <property type="match status" value="1"/>
</dbReference>
<dbReference type="Pfam" id="PF08445">
    <property type="entry name" value="FR47"/>
    <property type="match status" value="1"/>
</dbReference>
<keyword evidence="3" id="KW-1185">Reference proteome</keyword>
<evidence type="ECO:0000313" key="2">
    <source>
        <dbReference type="EMBL" id="QNN66241.1"/>
    </source>
</evidence>
<dbReference type="InterPro" id="IPR016181">
    <property type="entry name" value="Acyl_CoA_acyltransferase"/>
</dbReference>
<dbReference type="Proteomes" id="UP000515955">
    <property type="component" value="Chromosome"/>
</dbReference>
<reference evidence="2 3" key="1">
    <citation type="submission" date="2020-08" db="EMBL/GenBank/DDBJ databases">
        <title>Genome sequence of Sphingomonas rhizophila KACC 19189T.</title>
        <authorList>
            <person name="Hyun D.-W."/>
            <person name="Bae J.-W."/>
        </authorList>
    </citation>
    <scope>NUCLEOTIDE SEQUENCE [LARGE SCALE GENOMIC DNA]</scope>
    <source>
        <strain evidence="2 3">KACC 19189</strain>
    </source>
</reference>
<gene>
    <name evidence="2" type="ORF">H9L12_07995</name>
</gene>
<name>A0A7G9SEG6_9SPHN</name>
<dbReference type="InterPro" id="IPR000182">
    <property type="entry name" value="GNAT_dom"/>
</dbReference>
<evidence type="ECO:0000313" key="3">
    <source>
        <dbReference type="Proteomes" id="UP000515955"/>
    </source>
</evidence>
<organism evidence="2 3">
    <name type="scientific">Sphingomonas rhizophila</name>
    <dbReference type="NCBI Taxonomy" id="2071607"/>
    <lineage>
        <taxon>Bacteria</taxon>
        <taxon>Pseudomonadati</taxon>
        <taxon>Pseudomonadota</taxon>
        <taxon>Alphaproteobacteria</taxon>
        <taxon>Sphingomonadales</taxon>
        <taxon>Sphingomonadaceae</taxon>
        <taxon>Sphingomonas</taxon>
    </lineage>
</organism>
<evidence type="ECO:0000259" key="1">
    <source>
        <dbReference type="PROSITE" id="PS51186"/>
    </source>
</evidence>
<proteinExistence type="predicted"/>
<dbReference type="InterPro" id="IPR013653">
    <property type="entry name" value="GCN5-like_dom"/>
</dbReference>
<dbReference type="AlphaFoldDB" id="A0A7G9SEG6"/>
<protein>
    <submittedName>
        <fullName evidence="2">GNAT family N-acetyltransferase</fullName>
    </submittedName>
</protein>